<dbReference type="Gene3D" id="3.20.20.150">
    <property type="entry name" value="Divalent-metal-dependent TIM barrel enzymes"/>
    <property type="match status" value="1"/>
</dbReference>
<proteinExistence type="predicted"/>
<dbReference type="Pfam" id="PF01261">
    <property type="entry name" value="AP_endonuc_2"/>
    <property type="match status" value="1"/>
</dbReference>
<gene>
    <name evidence="2" type="ORF">ACFSB2_04845</name>
</gene>
<reference evidence="3" key="1">
    <citation type="journal article" date="2019" name="Int. J. Syst. Evol. Microbiol.">
        <title>The Global Catalogue of Microorganisms (GCM) 10K type strain sequencing project: providing services to taxonomists for standard genome sequencing and annotation.</title>
        <authorList>
            <consortium name="The Broad Institute Genomics Platform"/>
            <consortium name="The Broad Institute Genome Sequencing Center for Infectious Disease"/>
            <person name="Wu L."/>
            <person name="Ma J."/>
        </authorList>
    </citation>
    <scope>NUCLEOTIDE SEQUENCE [LARGE SCALE GENOMIC DNA]</scope>
    <source>
        <strain evidence="3">CGMCC 1.12286</strain>
    </source>
</reference>
<keyword evidence="2" id="KW-0413">Isomerase</keyword>
<accession>A0ABW4JCH6</accession>
<dbReference type="RefSeq" id="WP_377941725.1">
    <property type="nucleotide sequence ID" value="NZ_JBHUCX010000014.1"/>
</dbReference>
<dbReference type="PANTHER" id="PTHR12110:SF52">
    <property type="entry name" value="XYLOSE ISOMERASE"/>
    <property type="match status" value="1"/>
</dbReference>
<dbReference type="SUPFAM" id="SSF51658">
    <property type="entry name" value="Xylose isomerase-like"/>
    <property type="match status" value="1"/>
</dbReference>
<dbReference type="InterPro" id="IPR013022">
    <property type="entry name" value="Xyl_isomerase-like_TIM-brl"/>
</dbReference>
<keyword evidence="3" id="KW-1185">Reference proteome</keyword>
<dbReference type="InterPro" id="IPR050312">
    <property type="entry name" value="IolE/XylAMocC-like"/>
</dbReference>
<comment type="caution">
    <text evidence="2">The sequence shown here is derived from an EMBL/GenBank/DDBJ whole genome shotgun (WGS) entry which is preliminary data.</text>
</comment>
<dbReference type="PANTHER" id="PTHR12110">
    <property type="entry name" value="HYDROXYPYRUVATE ISOMERASE"/>
    <property type="match status" value="1"/>
</dbReference>
<evidence type="ECO:0000259" key="1">
    <source>
        <dbReference type="Pfam" id="PF01261"/>
    </source>
</evidence>
<dbReference type="Proteomes" id="UP001597079">
    <property type="component" value="Unassembled WGS sequence"/>
</dbReference>
<dbReference type="GO" id="GO:0016853">
    <property type="term" value="F:isomerase activity"/>
    <property type="evidence" value="ECO:0007669"/>
    <property type="project" value="UniProtKB-KW"/>
</dbReference>
<name>A0ABW4JCH6_9BACL</name>
<organism evidence="2 3">
    <name type="scientific">Alicyclobacillus fodiniaquatilis</name>
    <dbReference type="NCBI Taxonomy" id="1661150"/>
    <lineage>
        <taxon>Bacteria</taxon>
        <taxon>Bacillati</taxon>
        <taxon>Bacillota</taxon>
        <taxon>Bacilli</taxon>
        <taxon>Bacillales</taxon>
        <taxon>Alicyclobacillaceae</taxon>
        <taxon>Alicyclobacillus</taxon>
    </lineage>
</organism>
<protein>
    <submittedName>
        <fullName evidence="2">Sugar phosphate isomerase/epimerase family protein</fullName>
    </submittedName>
</protein>
<dbReference type="InterPro" id="IPR036237">
    <property type="entry name" value="Xyl_isomerase-like_sf"/>
</dbReference>
<evidence type="ECO:0000313" key="2">
    <source>
        <dbReference type="EMBL" id="MFD1674037.1"/>
    </source>
</evidence>
<sequence>MELSRLSFNQITANDWSVREAAMGCVQAGIPYISLWRDKVETTGLAESARIVRDCGLRVSSLCRGGMFPAASALERAARVDDNRRAIDEAAELGAEVLVLVCGAAPDKDLDAARKTVESGIAQIIPYAVEANIKLGIEPLHPVFAGDRSVIVTLAQANDMVQRLTSPQVGVVVDVYHVWWDPALYAEIERAQGHIVGFHVNDWLVPVGIPLTSRGMMGDGVIEIKRMRKAVEAAGYKGPIEVEIMNQEIWNRPYDELLEEIKTRFIQHV</sequence>
<dbReference type="EMBL" id="JBHUCX010000014">
    <property type="protein sequence ID" value="MFD1674037.1"/>
    <property type="molecule type" value="Genomic_DNA"/>
</dbReference>
<evidence type="ECO:0000313" key="3">
    <source>
        <dbReference type="Proteomes" id="UP001597079"/>
    </source>
</evidence>
<feature type="domain" description="Xylose isomerase-like TIM barrel" evidence="1">
    <location>
        <begin position="27"/>
        <end position="261"/>
    </location>
</feature>